<reference evidence="3 4" key="1">
    <citation type="journal article" date="2015" name="Geomicrobiol. J.">
        <title>Caldisalinibacter kiritimatiensis gen. nov., sp. nov., a moderately thermohalophilic thiosulfate-reducing bacterium from a hypersaline microbial mat.</title>
        <authorList>
            <person name="Ben Hania W."/>
            <person name="Joseph M."/>
            <person name="Fiebig A."/>
            <person name="Bunk B."/>
            <person name="Klenk H.-P."/>
            <person name="Fardeau M.-L."/>
            <person name="Spring S."/>
        </authorList>
    </citation>
    <scope>NUCLEOTIDE SEQUENCE [LARGE SCALE GENOMIC DNA]</scope>
    <source>
        <strain evidence="3 4">L21-TH-D2</strain>
    </source>
</reference>
<dbReference type="RefSeq" id="WP_006305952.1">
    <property type="nucleotide sequence ID" value="NZ_ARZA01000016.1"/>
</dbReference>
<protein>
    <recommendedName>
        <fullName evidence="5">Lipoprotein</fullName>
    </recommendedName>
</protein>
<evidence type="ECO:0008006" key="5">
    <source>
        <dbReference type="Google" id="ProtNLM"/>
    </source>
</evidence>
<proteinExistence type="predicted"/>
<feature type="transmembrane region" description="Helical" evidence="2">
    <location>
        <begin position="9"/>
        <end position="26"/>
    </location>
</feature>
<keyword evidence="4" id="KW-1185">Reference proteome</keyword>
<sequence length="301" mass="34962">MKWDNFKKLNLYIIISFVLILAISVGCTKKQEKPKAPKVNEKTKALTAMDEKVDEIIKDIEKIQEEMKKPEKPKEEEEEKEEKGKEDEEKKNGEDMESMAEDEVEEVSNMEEGEGKKKEEKNKEDIITEEWEKTNSKIESLHSNWNSYEPMAMEDGVNAEDIEGFEKALNGLTIAGEKKNDIDSLMQANQMTYYIGNFFSFYENKGESEMIKIKYHVRQSHLMGTVNSWDEAESNIKEAKPMVNILKQRLELDKKGEETFKKLRTSIDDMEGVIKEKDAELLKIKRDIVMQNLEKVKEAAK</sequence>
<accession>R1CT42</accession>
<dbReference type="eggNOG" id="ENOG5030MM0">
    <property type="taxonomic scope" value="Bacteria"/>
</dbReference>
<feature type="region of interest" description="Disordered" evidence="1">
    <location>
        <begin position="62"/>
        <end position="124"/>
    </location>
</feature>
<dbReference type="EMBL" id="ARZA01000016">
    <property type="protein sequence ID" value="EOD01816.1"/>
    <property type="molecule type" value="Genomic_DNA"/>
</dbReference>
<evidence type="ECO:0000256" key="1">
    <source>
        <dbReference type="SAM" id="MobiDB-lite"/>
    </source>
</evidence>
<feature type="compositionally biased region" description="Basic and acidic residues" evidence="1">
    <location>
        <begin position="113"/>
        <end position="124"/>
    </location>
</feature>
<dbReference type="PROSITE" id="PS51257">
    <property type="entry name" value="PROKAR_LIPOPROTEIN"/>
    <property type="match status" value="1"/>
</dbReference>
<feature type="compositionally biased region" description="Acidic residues" evidence="1">
    <location>
        <begin position="95"/>
        <end position="112"/>
    </location>
</feature>
<dbReference type="AlphaFoldDB" id="R1CT42"/>
<dbReference type="Proteomes" id="UP000013378">
    <property type="component" value="Unassembled WGS sequence"/>
</dbReference>
<name>R1CT42_9FIRM</name>
<gene>
    <name evidence="3" type="ORF">L21TH_0110</name>
</gene>
<keyword evidence="2" id="KW-0472">Membrane</keyword>
<evidence type="ECO:0000256" key="2">
    <source>
        <dbReference type="SAM" id="Phobius"/>
    </source>
</evidence>
<keyword evidence="2" id="KW-0812">Transmembrane</keyword>
<dbReference type="OrthoDB" id="1953515at2"/>
<evidence type="ECO:0000313" key="4">
    <source>
        <dbReference type="Proteomes" id="UP000013378"/>
    </source>
</evidence>
<comment type="caution">
    <text evidence="3">The sequence shown here is derived from an EMBL/GenBank/DDBJ whole genome shotgun (WGS) entry which is preliminary data.</text>
</comment>
<dbReference type="STRING" id="1304284.L21TH_0110"/>
<evidence type="ECO:0000313" key="3">
    <source>
        <dbReference type="EMBL" id="EOD01816.1"/>
    </source>
</evidence>
<keyword evidence="2" id="KW-1133">Transmembrane helix</keyword>
<feature type="compositionally biased region" description="Basic and acidic residues" evidence="1">
    <location>
        <begin position="62"/>
        <end position="94"/>
    </location>
</feature>
<organism evidence="3 4">
    <name type="scientific">Caldisalinibacter kiritimatiensis</name>
    <dbReference type="NCBI Taxonomy" id="1304284"/>
    <lineage>
        <taxon>Bacteria</taxon>
        <taxon>Bacillati</taxon>
        <taxon>Bacillota</taxon>
        <taxon>Tissierellia</taxon>
        <taxon>Tissierellales</taxon>
        <taxon>Thermohalobacteraceae</taxon>
        <taxon>Caldisalinibacter</taxon>
    </lineage>
</organism>